<gene>
    <name evidence="2" type="ORF">rCG_47424</name>
</gene>
<organism evidence="2 3">
    <name type="scientific">Rattus norvegicus</name>
    <name type="common">Rat</name>
    <dbReference type="NCBI Taxonomy" id="10116"/>
    <lineage>
        <taxon>Eukaryota</taxon>
        <taxon>Metazoa</taxon>
        <taxon>Chordata</taxon>
        <taxon>Craniata</taxon>
        <taxon>Vertebrata</taxon>
        <taxon>Euteleostomi</taxon>
        <taxon>Mammalia</taxon>
        <taxon>Eutheria</taxon>
        <taxon>Euarchontoglires</taxon>
        <taxon>Glires</taxon>
        <taxon>Rodentia</taxon>
        <taxon>Myomorpha</taxon>
        <taxon>Muroidea</taxon>
        <taxon>Muridae</taxon>
        <taxon>Murinae</taxon>
        <taxon>Rattus</taxon>
    </lineage>
</organism>
<dbReference type="AlphaFoldDB" id="A6HX48"/>
<dbReference type="EMBL" id="CH473953">
    <property type="protein sequence ID" value="EDM11779.1"/>
    <property type="molecule type" value="Genomic_DNA"/>
</dbReference>
<proteinExistence type="predicted"/>
<sequence>MSSRMQNGEKPETKPGRGQSEGHQRNSVPRSICVAFHFPLPKWKLGYRGVSGLHFRDPSIQQGSPQPPLALHRHF</sequence>
<evidence type="ECO:0000313" key="2">
    <source>
        <dbReference type="EMBL" id="EDM11779.1"/>
    </source>
</evidence>
<name>A6HX48_RAT</name>
<feature type="compositionally biased region" description="Basic and acidic residues" evidence="1">
    <location>
        <begin position="7"/>
        <end position="24"/>
    </location>
</feature>
<evidence type="ECO:0000256" key="1">
    <source>
        <dbReference type="SAM" id="MobiDB-lite"/>
    </source>
</evidence>
<accession>A6HX48</accession>
<feature type="region of interest" description="Disordered" evidence="1">
    <location>
        <begin position="1"/>
        <end position="28"/>
    </location>
</feature>
<protein>
    <submittedName>
        <fullName evidence="2">RCG47424</fullName>
    </submittedName>
</protein>
<reference evidence="3" key="1">
    <citation type="submission" date="2005-09" db="EMBL/GenBank/DDBJ databases">
        <authorList>
            <person name="Mural R.J."/>
            <person name="Li P.W."/>
            <person name="Adams M.D."/>
            <person name="Amanatides P.G."/>
            <person name="Baden-Tillson H."/>
            <person name="Barnstead M."/>
            <person name="Chin S.H."/>
            <person name="Dew I."/>
            <person name="Evans C.A."/>
            <person name="Ferriera S."/>
            <person name="Flanigan M."/>
            <person name="Fosler C."/>
            <person name="Glodek A."/>
            <person name="Gu Z."/>
            <person name="Holt R.A."/>
            <person name="Jennings D."/>
            <person name="Kraft C.L."/>
            <person name="Lu F."/>
            <person name="Nguyen T."/>
            <person name="Nusskern D.R."/>
            <person name="Pfannkoch C.M."/>
            <person name="Sitter C."/>
            <person name="Sutton G.G."/>
            <person name="Venter J.C."/>
            <person name="Wang Z."/>
            <person name="Woodage T."/>
            <person name="Zheng X.H."/>
            <person name="Zhong F."/>
        </authorList>
    </citation>
    <scope>NUCLEOTIDE SEQUENCE [LARGE SCALE GENOMIC DNA]</scope>
    <source>
        <strain>BN</strain>
        <strain evidence="3">Sprague-Dawley</strain>
    </source>
</reference>
<evidence type="ECO:0000313" key="3">
    <source>
        <dbReference type="Proteomes" id="UP000234681"/>
    </source>
</evidence>
<dbReference type="Proteomes" id="UP000234681">
    <property type="component" value="Chromosome 1"/>
</dbReference>